<keyword evidence="4" id="KW-0297">G-protein coupled receptor</keyword>
<evidence type="ECO:0000256" key="7">
    <source>
        <dbReference type="ARBA" id="ARBA00023224"/>
    </source>
</evidence>
<feature type="transmembrane region" description="Helical" evidence="8">
    <location>
        <begin position="45"/>
        <end position="66"/>
    </location>
</feature>
<evidence type="ECO:0000256" key="5">
    <source>
        <dbReference type="ARBA" id="ARBA00023136"/>
    </source>
</evidence>
<evidence type="ECO:0000256" key="3">
    <source>
        <dbReference type="ARBA" id="ARBA00022989"/>
    </source>
</evidence>
<dbReference type="OrthoDB" id="10011743at2759"/>
<name>A0A813R9B3_9BILA</name>
<keyword evidence="3 8" id="KW-1133">Transmembrane helix</keyword>
<dbReference type="PROSITE" id="PS50262">
    <property type="entry name" value="G_PROTEIN_RECEP_F1_2"/>
    <property type="match status" value="1"/>
</dbReference>
<keyword evidence="7" id="KW-0807">Transducer</keyword>
<evidence type="ECO:0000256" key="2">
    <source>
        <dbReference type="ARBA" id="ARBA00022692"/>
    </source>
</evidence>
<feature type="transmembrane region" description="Helical" evidence="8">
    <location>
        <begin position="96"/>
        <end position="118"/>
    </location>
</feature>
<accession>A0A813R9B3</accession>
<organism evidence="10 14">
    <name type="scientific">Adineta steineri</name>
    <dbReference type="NCBI Taxonomy" id="433720"/>
    <lineage>
        <taxon>Eukaryota</taxon>
        <taxon>Metazoa</taxon>
        <taxon>Spiralia</taxon>
        <taxon>Gnathifera</taxon>
        <taxon>Rotifera</taxon>
        <taxon>Eurotatoria</taxon>
        <taxon>Bdelloidea</taxon>
        <taxon>Adinetida</taxon>
        <taxon>Adinetidae</taxon>
        <taxon>Adineta</taxon>
    </lineage>
</organism>
<comment type="subcellular location">
    <subcellularLocation>
        <location evidence="1">Membrane</location>
        <topology evidence="1">Multi-pass membrane protein</topology>
    </subcellularLocation>
</comment>
<evidence type="ECO:0000256" key="4">
    <source>
        <dbReference type="ARBA" id="ARBA00023040"/>
    </source>
</evidence>
<dbReference type="AlphaFoldDB" id="A0A813R9B3"/>
<dbReference type="EMBL" id="CAJNOM010000045">
    <property type="protein sequence ID" value="CAF0908725.1"/>
    <property type="molecule type" value="Genomic_DNA"/>
</dbReference>
<protein>
    <recommendedName>
        <fullName evidence="9">G-protein coupled receptors family 1 profile domain-containing protein</fullName>
    </recommendedName>
</protein>
<feature type="transmembrane region" description="Helical" evidence="8">
    <location>
        <begin position="7"/>
        <end position="25"/>
    </location>
</feature>
<comment type="caution">
    <text evidence="10">The sequence shown here is derived from an EMBL/GenBank/DDBJ whole genome shotgun (WGS) entry which is preliminary data.</text>
</comment>
<evidence type="ECO:0000313" key="10">
    <source>
        <dbReference type="EMBL" id="CAF0777716.1"/>
    </source>
</evidence>
<dbReference type="Gene3D" id="1.20.1070.10">
    <property type="entry name" value="Rhodopsin 7-helix transmembrane proteins"/>
    <property type="match status" value="1"/>
</dbReference>
<dbReference type="GO" id="GO:0016020">
    <property type="term" value="C:membrane"/>
    <property type="evidence" value="ECO:0007669"/>
    <property type="project" value="UniProtKB-SubCell"/>
</dbReference>
<evidence type="ECO:0000256" key="8">
    <source>
        <dbReference type="SAM" id="Phobius"/>
    </source>
</evidence>
<dbReference type="EMBL" id="CAJNOI010000009">
    <property type="protein sequence ID" value="CAF0777716.1"/>
    <property type="molecule type" value="Genomic_DNA"/>
</dbReference>
<dbReference type="Proteomes" id="UP000663877">
    <property type="component" value="Unassembled WGS sequence"/>
</dbReference>
<feature type="transmembrane region" description="Helical" evidence="8">
    <location>
        <begin position="130"/>
        <end position="149"/>
    </location>
</feature>
<dbReference type="InterPro" id="IPR017452">
    <property type="entry name" value="GPCR_Rhodpsn_7TM"/>
</dbReference>
<dbReference type="GO" id="GO:0004930">
    <property type="term" value="F:G protein-coupled receptor activity"/>
    <property type="evidence" value="ECO:0007669"/>
    <property type="project" value="UniProtKB-KW"/>
</dbReference>
<evidence type="ECO:0000259" key="9">
    <source>
        <dbReference type="PROSITE" id="PS50262"/>
    </source>
</evidence>
<reference evidence="10" key="1">
    <citation type="submission" date="2021-02" db="EMBL/GenBank/DDBJ databases">
        <authorList>
            <person name="Nowell W R."/>
        </authorList>
    </citation>
    <scope>NUCLEOTIDE SEQUENCE</scope>
</reference>
<keyword evidence="2 8" id="KW-0812">Transmembrane</keyword>
<evidence type="ECO:0000313" key="14">
    <source>
        <dbReference type="Proteomes" id="UP000663877"/>
    </source>
</evidence>
<dbReference type="PANTHER" id="PTHR24243">
    <property type="entry name" value="G-PROTEIN COUPLED RECEPTOR"/>
    <property type="match status" value="1"/>
</dbReference>
<feature type="domain" description="G-protein coupled receptors family 1 profile" evidence="9">
    <location>
        <begin position="1"/>
        <end position="146"/>
    </location>
</feature>
<sequence length="299" mass="35292">MIRLVLIQWLIDFIVYIPALFLHYYEYTPNYYYCQLVYTDIRVSMYTGVIAYIFPMNAIGFIYFYIVHCIKRMGNLAIYPNRQQSNQRDLTVLRQIIILVSMLCMMGLPATSLYLWYIITGYLYPLIYQLQWLAFAVSLSILPILTVFLTRQLRELFYRACGRGHHIHPMIPSTSGRQIILPDYNAEYENSLDDDDIDSTTTTTTTTTTLPWADSFSRRTRKTVPTRQPWLTQRTSSMKPITVIIDENTNDYEGDYRYFGSFRQLINKIIEDLKKYIKNVTGYDIITAIQKFFNKKNED</sequence>
<dbReference type="EMBL" id="CAJNOM010000505">
    <property type="protein sequence ID" value="CAF1474980.1"/>
    <property type="molecule type" value="Genomic_DNA"/>
</dbReference>
<evidence type="ECO:0000313" key="11">
    <source>
        <dbReference type="EMBL" id="CAF0908725.1"/>
    </source>
</evidence>
<evidence type="ECO:0000256" key="1">
    <source>
        <dbReference type="ARBA" id="ARBA00004141"/>
    </source>
</evidence>
<keyword evidence="13" id="KW-1185">Reference proteome</keyword>
<evidence type="ECO:0000256" key="6">
    <source>
        <dbReference type="ARBA" id="ARBA00023170"/>
    </source>
</evidence>
<evidence type="ECO:0000313" key="13">
    <source>
        <dbReference type="Proteomes" id="UP000663832"/>
    </source>
</evidence>
<gene>
    <name evidence="10" type="ORF">BJG266_LOCUS3942</name>
    <name evidence="12" type="ORF">QVE165_LOCUS41848</name>
    <name evidence="11" type="ORF">QVE165_LOCUS9885</name>
</gene>
<dbReference type="PANTHER" id="PTHR24243:SF208">
    <property type="entry name" value="PYROKININ-1 RECEPTOR"/>
    <property type="match status" value="1"/>
</dbReference>
<keyword evidence="6" id="KW-0675">Receptor</keyword>
<dbReference type="SUPFAM" id="SSF81321">
    <property type="entry name" value="Family A G protein-coupled receptor-like"/>
    <property type="match status" value="1"/>
</dbReference>
<keyword evidence="5 8" id="KW-0472">Membrane</keyword>
<dbReference type="Proteomes" id="UP000663832">
    <property type="component" value="Unassembled WGS sequence"/>
</dbReference>
<evidence type="ECO:0000313" key="12">
    <source>
        <dbReference type="EMBL" id="CAF1474980.1"/>
    </source>
</evidence>
<proteinExistence type="predicted"/>